<organism evidence="5 6">
    <name type="scientific">Bifidobacterium tissieri</name>
    <dbReference type="NCBI Taxonomy" id="1630162"/>
    <lineage>
        <taxon>Bacteria</taxon>
        <taxon>Bacillati</taxon>
        <taxon>Actinomycetota</taxon>
        <taxon>Actinomycetes</taxon>
        <taxon>Bifidobacteriales</taxon>
        <taxon>Bifidobacteriaceae</taxon>
        <taxon>Bifidobacterium</taxon>
    </lineage>
</organism>
<dbReference type="PANTHER" id="PTHR22916">
    <property type="entry name" value="GLYCOSYLTRANSFERASE"/>
    <property type="match status" value="1"/>
</dbReference>
<dbReference type="EMBL" id="MWWV01000010">
    <property type="protein sequence ID" value="OZG57212.1"/>
    <property type="molecule type" value="Genomic_DNA"/>
</dbReference>
<protein>
    <submittedName>
        <fullName evidence="5">Glycosyl transferase family 2</fullName>
    </submittedName>
</protein>
<dbReference type="SUPFAM" id="SSF53448">
    <property type="entry name" value="Nucleotide-diphospho-sugar transferases"/>
    <property type="match status" value="1"/>
</dbReference>
<feature type="region of interest" description="Disordered" evidence="3">
    <location>
        <begin position="1"/>
        <end position="21"/>
    </location>
</feature>
<keyword evidence="2 5" id="KW-0808">Transferase</keyword>
<dbReference type="InterPro" id="IPR001173">
    <property type="entry name" value="Glyco_trans_2-like"/>
</dbReference>
<dbReference type="GO" id="GO:0016757">
    <property type="term" value="F:glycosyltransferase activity"/>
    <property type="evidence" value="ECO:0007669"/>
    <property type="project" value="UniProtKB-KW"/>
</dbReference>
<name>A0A261FDK8_9BIFI</name>
<evidence type="ECO:0000256" key="3">
    <source>
        <dbReference type="SAM" id="MobiDB-lite"/>
    </source>
</evidence>
<evidence type="ECO:0000313" key="5">
    <source>
        <dbReference type="EMBL" id="OZG57212.1"/>
    </source>
</evidence>
<keyword evidence="6" id="KW-1185">Reference proteome</keyword>
<keyword evidence="1" id="KW-0328">Glycosyltransferase</keyword>
<comment type="caution">
    <text evidence="5">The sequence shown here is derived from an EMBL/GenBank/DDBJ whole genome shotgun (WGS) entry which is preliminary data.</text>
</comment>
<accession>A0A261FDK8</accession>
<evidence type="ECO:0000259" key="4">
    <source>
        <dbReference type="Pfam" id="PF00535"/>
    </source>
</evidence>
<dbReference type="InterPro" id="IPR029044">
    <property type="entry name" value="Nucleotide-diphossugar_trans"/>
</dbReference>
<sequence>MSDSGSMPSCAQSDQSAQFEQADQPKVSIIVPVYKAERFLNDCVGSLIAQSHTNLQIILVDDASPDSCPQLCDEWSTKDDRIITLHLTEGAGASGARNAGLEHADGDYVMFVDSDDLLAPQSVKVCLDTARQHHSDMVIFGKRYIDEDNRPLRDSVIDIDINVVAGSDRYYRQLAELLCHDYLNPPWGKLFSRELVDGLRFETDMVYEEDLLFVLAALERHPNVYALKAPLYGYRHMDSGMATVFRREKSLNVVKANYAKLDFFQDHLDDPDVRRNLSFNVANDIGWVIPMIKRADGISTDLKVQYVMEMTSDARLRPVMMESLNHSWMTISQKLLIMLNSPWLWKIALR</sequence>
<dbReference type="Proteomes" id="UP000216444">
    <property type="component" value="Unassembled WGS sequence"/>
</dbReference>
<proteinExistence type="predicted"/>
<evidence type="ECO:0000313" key="6">
    <source>
        <dbReference type="Proteomes" id="UP000216444"/>
    </source>
</evidence>
<dbReference type="Pfam" id="PF00535">
    <property type="entry name" value="Glycos_transf_2"/>
    <property type="match status" value="1"/>
</dbReference>
<evidence type="ECO:0000256" key="1">
    <source>
        <dbReference type="ARBA" id="ARBA00022676"/>
    </source>
</evidence>
<dbReference type="Gene3D" id="3.90.550.10">
    <property type="entry name" value="Spore Coat Polysaccharide Biosynthesis Protein SpsA, Chain A"/>
    <property type="match status" value="1"/>
</dbReference>
<gene>
    <name evidence="5" type="ORF">BTIS_1531</name>
</gene>
<dbReference type="RefSeq" id="WP_245819375.1">
    <property type="nucleotide sequence ID" value="NZ_MWWV01000010.1"/>
</dbReference>
<dbReference type="AlphaFoldDB" id="A0A261FDK8"/>
<dbReference type="CDD" id="cd00761">
    <property type="entry name" value="Glyco_tranf_GTA_type"/>
    <property type="match status" value="1"/>
</dbReference>
<evidence type="ECO:0000256" key="2">
    <source>
        <dbReference type="ARBA" id="ARBA00022679"/>
    </source>
</evidence>
<dbReference type="PANTHER" id="PTHR22916:SF51">
    <property type="entry name" value="GLYCOSYLTRANSFERASE EPSH-RELATED"/>
    <property type="match status" value="1"/>
</dbReference>
<feature type="domain" description="Glycosyltransferase 2-like" evidence="4">
    <location>
        <begin position="28"/>
        <end position="194"/>
    </location>
</feature>
<reference evidence="5 6" key="1">
    <citation type="journal article" date="2017" name="BMC Genomics">
        <title>Comparative genomic and phylogenomic analyses of the Bifidobacteriaceae family.</title>
        <authorList>
            <person name="Lugli G.A."/>
            <person name="Milani C."/>
            <person name="Turroni F."/>
            <person name="Duranti S."/>
            <person name="Mancabelli L."/>
            <person name="Mangifesta M."/>
            <person name="Ferrario C."/>
            <person name="Modesto M."/>
            <person name="Mattarelli P."/>
            <person name="Jiri K."/>
            <person name="van Sinderen D."/>
            <person name="Ventura M."/>
        </authorList>
    </citation>
    <scope>NUCLEOTIDE SEQUENCE [LARGE SCALE GENOMIC DNA]</scope>
    <source>
        <strain evidence="5 6">DSM 100201</strain>
    </source>
</reference>